<evidence type="ECO:0000313" key="3">
    <source>
        <dbReference type="Proteomes" id="UP000247681"/>
    </source>
</evidence>
<proteinExistence type="predicted"/>
<keyword evidence="1" id="KW-0812">Transmembrane</keyword>
<gene>
    <name evidence="2" type="ORF">DMB68_19190</name>
</gene>
<evidence type="ECO:0008006" key="4">
    <source>
        <dbReference type="Google" id="ProtNLM"/>
    </source>
</evidence>
<feature type="transmembrane region" description="Helical" evidence="1">
    <location>
        <begin position="37"/>
        <end position="59"/>
    </location>
</feature>
<feature type="transmembrane region" description="Helical" evidence="1">
    <location>
        <begin position="71"/>
        <end position="89"/>
    </location>
</feature>
<evidence type="ECO:0000256" key="1">
    <source>
        <dbReference type="SAM" id="Phobius"/>
    </source>
</evidence>
<dbReference type="Pfam" id="PF10825">
    <property type="entry name" value="DUF2752"/>
    <property type="match status" value="1"/>
</dbReference>
<dbReference type="InterPro" id="IPR021215">
    <property type="entry name" value="DUF2752"/>
</dbReference>
<organism evidence="2 3">
    <name type="scientific">Flavobacterium hydrophilum</name>
    <dbReference type="NCBI Taxonomy" id="2211445"/>
    <lineage>
        <taxon>Bacteria</taxon>
        <taxon>Pseudomonadati</taxon>
        <taxon>Bacteroidota</taxon>
        <taxon>Flavobacteriia</taxon>
        <taxon>Flavobacteriales</taxon>
        <taxon>Flavobacteriaceae</taxon>
        <taxon>Flavobacterium</taxon>
    </lineage>
</organism>
<dbReference type="EMBL" id="QJHL01000005">
    <property type="protein sequence ID" value="PXY43710.1"/>
    <property type="molecule type" value="Genomic_DNA"/>
</dbReference>
<dbReference type="AlphaFoldDB" id="A0A2V4C1E3"/>
<keyword evidence="3" id="KW-1185">Reference proteome</keyword>
<accession>A0A2V4C1E3</accession>
<protein>
    <recommendedName>
        <fullName evidence="4">DUF2752 domain-containing protein</fullName>
    </recommendedName>
</protein>
<sequence length="94" mass="11104">MDLEKYMLPCLSKTLFGVECLGCGFQRALFLLFKGNFFAAFKMYPAIYTTLIFLIFLTLHFFDKAKNYNKLLWISGITNGIFMITGYYYKHFYL</sequence>
<keyword evidence="1" id="KW-1133">Transmembrane helix</keyword>
<reference evidence="2 3" key="1">
    <citation type="submission" date="2018-05" db="EMBL/GenBank/DDBJ databases">
        <title>Flavobacterium sp. strain IMCC34758, incomplete genome.</title>
        <authorList>
            <person name="Joung Y."/>
        </authorList>
    </citation>
    <scope>NUCLEOTIDE SEQUENCE [LARGE SCALE GENOMIC DNA]</scope>
    <source>
        <strain evidence="2 3">IMCC34758</strain>
    </source>
</reference>
<keyword evidence="1" id="KW-0472">Membrane</keyword>
<name>A0A2V4C1E3_9FLAO</name>
<evidence type="ECO:0000313" key="2">
    <source>
        <dbReference type="EMBL" id="PXY43710.1"/>
    </source>
</evidence>
<comment type="caution">
    <text evidence="2">The sequence shown here is derived from an EMBL/GenBank/DDBJ whole genome shotgun (WGS) entry which is preliminary data.</text>
</comment>
<dbReference type="OrthoDB" id="9815897at2"/>
<dbReference type="Proteomes" id="UP000247681">
    <property type="component" value="Unassembled WGS sequence"/>
</dbReference>